<dbReference type="InParanoid" id="G1KH43"/>
<feature type="transmembrane region" description="Helical" evidence="11">
    <location>
        <begin position="720"/>
        <end position="740"/>
    </location>
</feature>
<dbReference type="GeneID" id="100564258"/>
<feature type="transmembrane region" description="Helical" evidence="11">
    <location>
        <begin position="792"/>
        <end position="815"/>
    </location>
</feature>
<evidence type="ECO:0000256" key="5">
    <source>
        <dbReference type="ARBA" id="ARBA00023136"/>
    </source>
</evidence>
<reference evidence="13" key="3">
    <citation type="submission" date="2025-09" db="UniProtKB">
        <authorList>
            <consortium name="Ensembl"/>
        </authorList>
    </citation>
    <scope>IDENTIFICATION</scope>
</reference>
<name>G1KH43_ANOCA</name>
<dbReference type="GO" id="GO:0016020">
    <property type="term" value="C:membrane"/>
    <property type="evidence" value="ECO:0000318"/>
    <property type="project" value="GO_Central"/>
</dbReference>
<comment type="function">
    <text evidence="7">May play a role in sperm development or sperm function. However, does not appear to have an essential role in spermatogenesis or male fertility.</text>
</comment>
<evidence type="ECO:0000313" key="14">
    <source>
        <dbReference type="Proteomes" id="UP000001646"/>
    </source>
</evidence>
<dbReference type="GeneTree" id="ENSGT00940000158727"/>
<feature type="transmembrane region" description="Helical" evidence="11">
    <location>
        <begin position="272"/>
        <end position="289"/>
    </location>
</feature>
<sequence>MPSRRCHTDCVERPLSRALRALGACVGSHPWPFLLLPLALSAALGAGFMHLKAREANDIEAQFTPIGGPAKNERSLVQKDFPTNDSQRFSAQRLTTEGSYAALIAVGEGSILTREAFAELLALDKAVRELRSETGLSFEEVCAKIGPDGNCSSPNPLLSAVQGDPARIEALLPNLTFPLFMGRVPLGLFLGGVTLDPGVPPARPVRAAKAVRLLYFLQEDHAGPKEESQRWIHTFLQRAPQLLRSLNLTSLKVAYFTSLSRQQEFEKNSKEVIPFFSITYTLTIFFSIISCSRFDCVRTKVWVAAFGVLSSGLSVLSSFGLLLFCGVPFVVTAANAPFLILGVGIDDMFILVSCWQHTRVKDSIKNRLADTYAEAAVSITITTLTDVLAFYVGIATSFPSVQSFCIYTGTAFVFCYIYNLTFLGAILALNGKREESNRHWLTFMKVKSEPQDSQGQLYNICCVGGSFDESSEAESEHPMNGFFRKYYGPFLVQSWSKAVVVILYLIYLGSCIYGCIQIKEGIDLRNLASDHSYVVQYYDWEKEYFSGYGPRVMVVVTESVAYWDPSVRKDIENCMEALENSSYVDAKLSESWLRVYEGVAPRMSINLNDRNVFIGNLSVLFRINPDYKWDVDYNDTEIAASRFFIQTVNVTTAVDEKILLNELRDLAEGCKIPLIVYHPAFIYFDQYLVITQNTIQNILIATGVMLLISLLLIPHPICSLWVTFAIASVIVGVAGFMTYWNVNLDSISMINLVICIGFSVDFSAHISYAFVSSEKPSGNEKAVDALYHLGYPVLQGAASTVLGVAVLSMATTYIFRTFFKIMFLVILFGAAHGLIFIPVFLTLFGFCGSSSQSPYPVSKQPSAMEGFHTSDGKGMPRSPVQSDPVSCWKLGRFSPS</sequence>
<dbReference type="AlphaFoldDB" id="G1KH43"/>
<evidence type="ECO:0000256" key="11">
    <source>
        <dbReference type="SAM" id="Phobius"/>
    </source>
</evidence>
<proteinExistence type="inferred from homology"/>
<evidence type="ECO:0000256" key="8">
    <source>
        <dbReference type="ARBA" id="ARBA00060429"/>
    </source>
</evidence>
<evidence type="ECO:0000313" key="13">
    <source>
        <dbReference type="Ensembl" id="ENSACAP00000007682.3"/>
    </source>
</evidence>
<protein>
    <recommendedName>
        <fullName evidence="9">Patched domain-containing protein 3</fullName>
    </recommendedName>
</protein>
<reference evidence="13 14" key="1">
    <citation type="submission" date="2009-12" db="EMBL/GenBank/DDBJ databases">
        <title>The Genome Sequence of Anolis carolinensis (Green Anole Lizard).</title>
        <authorList>
            <consortium name="The Genome Sequencing Platform"/>
            <person name="Di Palma F."/>
            <person name="Alfoldi J."/>
            <person name="Heiman D."/>
            <person name="Young S."/>
            <person name="Grabherr M."/>
            <person name="Johnson J."/>
            <person name="Lander E.S."/>
            <person name="Lindblad-Toh K."/>
        </authorList>
    </citation>
    <scope>NUCLEOTIDE SEQUENCE [LARGE SCALE GENOMIC DNA]</scope>
    <source>
        <strain evidence="13 14">JBL SC #1</strain>
    </source>
</reference>
<dbReference type="FunFam" id="1.20.1640.10:FF:000013">
    <property type="entry name" value="PaTched Related family"/>
    <property type="match status" value="1"/>
</dbReference>
<dbReference type="InterPro" id="IPR000731">
    <property type="entry name" value="SSD"/>
</dbReference>
<evidence type="ECO:0000256" key="4">
    <source>
        <dbReference type="ARBA" id="ARBA00022989"/>
    </source>
</evidence>
<dbReference type="HOGENOM" id="CLU_002359_2_1_1"/>
<feature type="transmembrane region" description="Helical" evidence="11">
    <location>
        <begin position="695"/>
        <end position="713"/>
    </location>
</feature>
<keyword evidence="4 11" id="KW-1133">Transmembrane helix</keyword>
<dbReference type="OrthoDB" id="6510177at2759"/>
<keyword evidence="14" id="KW-1185">Reference proteome</keyword>
<feature type="transmembrane region" description="Helical" evidence="11">
    <location>
        <begin position="301"/>
        <end position="330"/>
    </location>
</feature>
<dbReference type="PANTHER" id="PTHR10796:SF60">
    <property type="entry name" value="PATCHED DOMAIN-CONTAINING PROTEIN 3"/>
    <property type="match status" value="1"/>
</dbReference>
<evidence type="ECO:0000256" key="3">
    <source>
        <dbReference type="ARBA" id="ARBA00022692"/>
    </source>
</evidence>
<feature type="domain" description="SSD" evidence="12">
    <location>
        <begin position="272"/>
        <end position="429"/>
    </location>
</feature>
<feature type="transmembrane region" description="Helical" evidence="11">
    <location>
        <begin position="406"/>
        <end position="429"/>
    </location>
</feature>
<dbReference type="PANTHER" id="PTHR10796">
    <property type="entry name" value="PATCHED-RELATED"/>
    <property type="match status" value="1"/>
</dbReference>
<evidence type="ECO:0000256" key="6">
    <source>
        <dbReference type="ARBA" id="ARBA00023180"/>
    </source>
</evidence>
<keyword evidence="5 11" id="KW-0472">Membrane</keyword>
<keyword evidence="3 11" id="KW-0812">Transmembrane</keyword>
<dbReference type="Ensembl" id="ENSACAT00000007846.4">
    <property type="protein sequence ID" value="ENSACAP00000007682.3"/>
    <property type="gene ID" value="ENSACAG00000007851.4"/>
</dbReference>
<dbReference type="Pfam" id="PF02460">
    <property type="entry name" value="Patched"/>
    <property type="match status" value="1"/>
</dbReference>
<gene>
    <name evidence="13" type="primary">LOC100564258</name>
</gene>
<feature type="transmembrane region" description="Helical" evidence="11">
    <location>
        <begin position="821"/>
        <end position="846"/>
    </location>
</feature>
<evidence type="ECO:0000256" key="10">
    <source>
        <dbReference type="SAM" id="MobiDB-lite"/>
    </source>
</evidence>
<dbReference type="InterPro" id="IPR051697">
    <property type="entry name" value="Patched_domain-protein"/>
</dbReference>
<evidence type="ECO:0000256" key="9">
    <source>
        <dbReference type="ARBA" id="ARBA00074262"/>
    </source>
</evidence>
<evidence type="ECO:0000256" key="2">
    <source>
        <dbReference type="ARBA" id="ARBA00022475"/>
    </source>
</evidence>
<feature type="transmembrane region" description="Helical" evidence="11">
    <location>
        <begin position="336"/>
        <end position="355"/>
    </location>
</feature>
<dbReference type="KEGG" id="acs:100564258"/>
<dbReference type="eggNOG" id="KOG1934">
    <property type="taxonomic scope" value="Eukaryota"/>
</dbReference>
<accession>G1KH43</accession>
<organism evidence="13 14">
    <name type="scientific">Anolis carolinensis</name>
    <name type="common">Green anole</name>
    <name type="synonym">American chameleon</name>
    <dbReference type="NCBI Taxonomy" id="28377"/>
    <lineage>
        <taxon>Eukaryota</taxon>
        <taxon>Metazoa</taxon>
        <taxon>Chordata</taxon>
        <taxon>Craniata</taxon>
        <taxon>Vertebrata</taxon>
        <taxon>Euteleostomi</taxon>
        <taxon>Lepidosauria</taxon>
        <taxon>Squamata</taxon>
        <taxon>Bifurcata</taxon>
        <taxon>Unidentata</taxon>
        <taxon>Episquamata</taxon>
        <taxon>Toxicofera</taxon>
        <taxon>Iguania</taxon>
        <taxon>Dactyloidae</taxon>
        <taxon>Anolis</taxon>
    </lineage>
</organism>
<keyword evidence="2" id="KW-1003">Cell membrane</keyword>
<feature type="transmembrane region" description="Helical" evidence="11">
    <location>
        <begin position="375"/>
        <end position="394"/>
    </location>
</feature>
<dbReference type="GO" id="GO:0097225">
    <property type="term" value="C:sperm midpiece"/>
    <property type="evidence" value="ECO:0007669"/>
    <property type="project" value="UniProtKB-ARBA"/>
</dbReference>
<evidence type="ECO:0000256" key="1">
    <source>
        <dbReference type="ARBA" id="ARBA00005585"/>
    </source>
</evidence>
<feature type="region of interest" description="Disordered" evidence="10">
    <location>
        <begin position="857"/>
        <end position="896"/>
    </location>
</feature>
<feature type="transmembrane region" description="Helical" evidence="11">
    <location>
        <begin position="746"/>
        <end position="771"/>
    </location>
</feature>
<dbReference type="InterPro" id="IPR003392">
    <property type="entry name" value="PTHD_SSD"/>
</dbReference>
<evidence type="ECO:0000259" key="12">
    <source>
        <dbReference type="PROSITE" id="PS50156"/>
    </source>
</evidence>
<evidence type="ECO:0000256" key="7">
    <source>
        <dbReference type="ARBA" id="ARBA00057027"/>
    </source>
</evidence>
<dbReference type="PROSITE" id="PS50156">
    <property type="entry name" value="SSD"/>
    <property type="match status" value="1"/>
</dbReference>
<comment type="similarity">
    <text evidence="1">Belongs to the patched family.</text>
</comment>
<dbReference type="Proteomes" id="UP000001646">
    <property type="component" value="Chromosome 6"/>
</dbReference>
<reference evidence="13" key="2">
    <citation type="submission" date="2025-08" db="UniProtKB">
        <authorList>
            <consortium name="Ensembl"/>
        </authorList>
    </citation>
    <scope>IDENTIFICATION</scope>
</reference>
<dbReference type="Bgee" id="ENSACAG00000007851">
    <property type="expression patterns" value="Expressed in adrenal gland and 10 other cell types or tissues"/>
</dbReference>
<keyword evidence="6" id="KW-0325">Glycoprotein</keyword>
<dbReference type="Gene3D" id="1.20.1640.10">
    <property type="entry name" value="Multidrug efflux transporter AcrB transmembrane domain"/>
    <property type="match status" value="2"/>
</dbReference>
<dbReference type="SUPFAM" id="SSF82866">
    <property type="entry name" value="Multidrug efflux transporter AcrB transmembrane domain"/>
    <property type="match status" value="2"/>
</dbReference>
<comment type="subcellular location">
    <subcellularLocation>
        <location evidence="8">Cell projection</location>
        <location evidence="8">Cilium</location>
        <location evidence="8">Flagellum membrane</location>
        <topology evidence="8">Multi-pass membrane protein</topology>
    </subcellularLocation>
</comment>